<evidence type="ECO:0000313" key="5">
    <source>
        <dbReference type="Proteomes" id="UP000026915"/>
    </source>
</evidence>
<proteinExistence type="predicted"/>
<feature type="compositionally biased region" description="Polar residues" evidence="2">
    <location>
        <begin position="675"/>
        <end position="692"/>
    </location>
</feature>
<dbReference type="EMBL" id="CM001883">
    <property type="protein sequence ID" value="EOY11740.1"/>
    <property type="molecule type" value="Genomic_DNA"/>
</dbReference>
<dbReference type="GO" id="GO:0016567">
    <property type="term" value="P:protein ubiquitination"/>
    <property type="evidence" value="ECO:0000318"/>
    <property type="project" value="GO_Central"/>
</dbReference>
<feature type="compositionally biased region" description="Basic residues" evidence="2">
    <location>
        <begin position="797"/>
        <end position="808"/>
    </location>
</feature>
<dbReference type="PANTHER" id="PTHR22938">
    <property type="entry name" value="ZINC FINGER PROTEIN 598"/>
    <property type="match status" value="1"/>
</dbReference>
<dbReference type="Pfam" id="PF23202">
    <property type="entry name" value="PAH_ZNF598"/>
    <property type="match status" value="1"/>
</dbReference>
<protein>
    <submittedName>
        <fullName evidence="4">RING/U-box superfamily protein, putative isoform 1</fullName>
    </submittedName>
</protein>
<feature type="region of interest" description="Disordered" evidence="2">
    <location>
        <begin position="405"/>
        <end position="448"/>
    </location>
</feature>
<dbReference type="GO" id="GO:0072344">
    <property type="term" value="P:rescue of stalled ribosome"/>
    <property type="evidence" value="ECO:0000318"/>
    <property type="project" value="GO_Central"/>
</dbReference>
<dbReference type="OMA" id="PLKGAWQ"/>
<dbReference type="InterPro" id="IPR013087">
    <property type="entry name" value="Znf_C2H2_type"/>
</dbReference>
<dbReference type="Pfam" id="PF23230">
    <property type="entry name" value="zf-C2H2_13"/>
    <property type="match status" value="1"/>
</dbReference>
<dbReference type="InParanoid" id="A0A061F358"/>
<dbReference type="GO" id="GO:0008270">
    <property type="term" value="F:zinc ion binding"/>
    <property type="evidence" value="ECO:0007669"/>
    <property type="project" value="UniProtKB-KW"/>
</dbReference>
<dbReference type="STRING" id="3641.A0A061F358"/>
<feature type="region of interest" description="Disordered" evidence="2">
    <location>
        <begin position="675"/>
        <end position="706"/>
    </location>
</feature>
<evidence type="ECO:0000256" key="1">
    <source>
        <dbReference type="PROSITE-ProRule" id="PRU00175"/>
    </source>
</evidence>
<dbReference type="SMART" id="SM00355">
    <property type="entry name" value="ZnF_C2H2"/>
    <property type="match status" value="4"/>
</dbReference>
<dbReference type="PROSITE" id="PS50089">
    <property type="entry name" value="ZF_RING_2"/>
    <property type="match status" value="1"/>
</dbReference>
<feature type="region of interest" description="Disordered" evidence="2">
    <location>
        <begin position="746"/>
        <end position="867"/>
    </location>
</feature>
<dbReference type="InterPro" id="IPR044288">
    <property type="entry name" value="ZNF598/HEL2"/>
</dbReference>
<dbReference type="PROSITE" id="PS00028">
    <property type="entry name" value="ZINC_FINGER_C2H2_1"/>
    <property type="match status" value="1"/>
</dbReference>
<keyword evidence="1" id="KW-0479">Metal-binding</keyword>
<feature type="compositionally biased region" description="Polar residues" evidence="2">
    <location>
        <begin position="427"/>
        <end position="446"/>
    </location>
</feature>
<dbReference type="Gramene" id="EOY11740">
    <property type="protein sequence ID" value="EOY11740"/>
    <property type="gene ID" value="TCM_026822"/>
</dbReference>
<dbReference type="InterPro" id="IPR001841">
    <property type="entry name" value="Znf_RING"/>
</dbReference>
<dbReference type="HOGENOM" id="CLU_010490_0_0_1"/>
<accession>A0A061F358</accession>
<name>A0A061F358_THECC</name>
<evidence type="ECO:0000259" key="3">
    <source>
        <dbReference type="PROSITE" id="PS50089"/>
    </source>
</evidence>
<dbReference type="GO" id="GO:0043022">
    <property type="term" value="F:ribosome binding"/>
    <property type="evidence" value="ECO:0000318"/>
    <property type="project" value="GO_Central"/>
</dbReference>
<keyword evidence="5" id="KW-1185">Reference proteome</keyword>
<sequence length="867" mass="95930">MDDGCAVCADTLEWVAYGPCGHREVCSTCIIRLRFICDDCRCCLCKSELKTIFITKFDRLKDLFGGNTSSFLETIVNFLAMGDFTKVINDFSAFAADPIEGQVGPYWYHEGTQAYIDDLDHYKMIKAMCRLSCTVCDKKDEQRNTGSKRRAEFKNIEQLKSHLLNRHRLLMCSLCLEGRKVFMCEQKLYTRAQLKQHIKTGDSEVDGSESERGGFMGHPMCEFCQNPFYGENELYLHMSTEHYTCHICQRRHPGRYEYYRNYDDMEIHFRQEHHLCEDEACLAKKFIVFATESELKRHNAVEHGGRRMSRSKRNAALQIPISFQYRQSYEQDHRVRRHGSQSDSSDSQLSLAMQASLATANAESFHYTSTSGEVVVNNQETIGIGSIVGPFGALATLDSEPSSRYCQALGNSRNGPLEDSSFPPLTAASNSSQQKLRNGSEGSARSSMAACLRRRNNGTLTVPNTAQAWPVTSLQPNMSATGSHQSRPAINFSHLSTNSSSSFKSKHSRIKESLPSSHVSSSQGTFFGLTANFSSLSRSLVGTSKVGHSAIASTPNIVDGGFFDNSLSNFPPVSSAHVPKNAPTSSQPSPKVEDAQSANKALVEKIRASFEFDKDKYSAFKGITAEYRQGVINAEEYLACVHQFGLSHLVLDIARLCPNVQKQRELEEAYNFNMTSSRFHKNGPSNDGGQSKNIKRSKKGKEKCEEDGISGLKHALADGVYNGEKVLQLNQKPYVEEAEVLRKDGHHAAKGKSKVFADEEANPHFPRYSQTLLGSKNGSQPAAGGSNKNLASGGGGHKPRKKASKFLRNRLGDASAAQVPDVGDSDPGPGQIEEKADENREPPEGLPVCGVWRNGGGRRLMGMTQRK</sequence>
<dbReference type="Pfam" id="PF25447">
    <property type="entry name" value="RING_ZNF598"/>
    <property type="match status" value="1"/>
</dbReference>
<evidence type="ECO:0000313" key="4">
    <source>
        <dbReference type="EMBL" id="EOY11740.1"/>
    </source>
</evidence>
<feature type="region of interest" description="Disordered" evidence="2">
    <location>
        <begin position="330"/>
        <end position="350"/>
    </location>
</feature>
<dbReference type="Proteomes" id="UP000026915">
    <property type="component" value="Chromosome 5"/>
</dbReference>
<keyword evidence="1" id="KW-0862">Zinc</keyword>
<feature type="region of interest" description="Disordered" evidence="2">
    <location>
        <begin position="574"/>
        <end position="597"/>
    </location>
</feature>
<evidence type="ECO:0000256" key="2">
    <source>
        <dbReference type="SAM" id="MobiDB-lite"/>
    </source>
</evidence>
<gene>
    <name evidence="4" type="ORF">TCM_026822</name>
</gene>
<dbReference type="GO" id="GO:0061630">
    <property type="term" value="F:ubiquitin protein ligase activity"/>
    <property type="evidence" value="ECO:0000318"/>
    <property type="project" value="GO_Central"/>
</dbReference>
<feature type="compositionally biased region" description="Polar residues" evidence="2">
    <location>
        <begin position="768"/>
        <end position="790"/>
    </location>
</feature>
<dbReference type="PANTHER" id="PTHR22938:SF18">
    <property type="entry name" value="E3 UBIQUITIN-PROTEIN LIGASE HEL2-LIKE ISOFORM X1"/>
    <property type="match status" value="1"/>
</dbReference>
<feature type="compositionally biased region" description="Polar residues" evidence="2">
    <location>
        <begin position="405"/>
        <end position="414"/>
    </location>
</feature>
<feature type="compositionally biased region" description="Low complexity" evidence="2">
    <location>
        <begin position="341"/>
        <end position="350"/>
    </location>
</feature>
<reference evidence="4 5" key="1">
    <citation type="journal article" date="2013" name="Genome Biol.">
        <title>The genome sequence of the most widely cultivated cacao type and its use to identify candidate genes regulating pod color.</title>
        <authorList>
            <person name="Motamayor J.C."/>
            <person name="Mockaitis K."/>
            <person name="Schmutz J."/>
            <person name="Haiminen N."/>
            <person name="Iii D.L."/>
            <person name="Cornejo O."/>
            <person name="Findley S.D."/>
            <person name="Zheng P."/>
            <person name="Utro F."/>
            <person name="Royaert S."/>
            <person name="Saski C."/>
            <person name="Jenkins J."/>
            <person name="Podicheti R."/>
            <person name="Zhao M."/>
            <person name="Scheffler B.E."/>
            <person name="Stack J.C."/>
            <person name="Feltus F.A."/>
            <person name="Mustiga G.M."/>
            <person name="Amores F."/>
            <person name="Phillips W."/>
            <person name="Marelli J.P."/>
            <person name="May G.D."/>
            <person name="Shapiro H."/>
            <person name="Ma J."/>
            <person name="Bustamante C.D."/>
            <person name="Schnell R.J."/>
            <person name="Main D."/>
            <person name="Gilbert D."/>
            <person name="Parida L."/>
            <person name="Kuhn D.N."/>
        </authorList>
    </citation>
    <scope>NUCLEOTIDE SEQUENCE [LARGE SCALE GENOMIC DNA]</scope>
    <source>
        <strain evidence="5">cv. Matina 1-6</strain>
    </source>
</reference>
<keyword evidence="1" id="KW-0863">Zinc-finger</keyword>
<feature type="domain" description="RING-type" evidence="3">
    <location>
        <begin position="5"/>
        <end position="41"/>
    </location>
</feature>
<dbReference type="InterPro" id="IPR057634">
    <property type="entry name" value="PAH_ZNF598/HEL2"/>
</dbReference>
<dbReference type="AlphaFoldDB" id="A0A061F358"/>
<organism evidence="4 5">
    <name type="scientific">Theobroma cacao</name>
    <name type="common">Cacao</name>
    <name type="synonym">Cocoa</name>
    <dbReference type="NCBI Taxonomy" id="3641"/>
    <lineage>
        <taxon>Eukaryota</taxon>
        <taxon>Viridiplantae</taxon>
        <taxon>Streptophyta</taxon>
        <taxon>Embryophyta</taxon>
        <taxon>Tracheophyta</taxon>
        <taxon>Spermatophyta</taxon>
        <taxon>Magnoliopsida</taxon>
        <taxon>eudicotyledons</taxon>
        <taxon>Gunneridae</taxon>
        <taxon>Pentapetalae</taxon>
        <taxon>rosids</taxon>
        <taxon>malvids</taxon>
        <taxon>Malvales</taxon>
        <taxon>Malvaceae</taxon>
        <taxon>Byttnerioideae</taxon>
        <taxon>Theobroma</taxon>
    </lineage>
</organism>
<dbReference type="InterPro" id="IPR056437">
    <property type="entry name" value="Znf-C2H2_ZNF598/HEL2"/>
</dbReference>
<dbReference type="eggNOG" id="KOG2231">
    <property type="taxonomic scope" value="Eukaryota"/>
</dbReference>
<feature type="compositionally biased region" description="Basic and acidic residues" evidence="2">
    <location>
        <begin position="832"/>
        <end position="843"/>
    </location>
</feature>